<dbReference type="InterPro" id="IPR011650">
    <property type="entry name" value="Peptidase_M20_dimer"/>
</dbReference>
<dbReference type="AlphaFoldDB" id="D2QCG1"/>
<dbReference type="eggNOG" id="COG1473">
    <property type="taxonomic scope" value="Bacteria"/>
</dbReference>
<reference evidence="3 4" key="1">
    <citation type="journal article" date="2010" name="Stand. Genomic Sci.">
        <title>Complete genome sequence of Spirosoma linguale type strain (1).</title>
        <authorList>
            <person name="Lail K."/>
            <person name="Sikorski J."/>
            <person name="Saunders E."/>
            <person name="Lapidus A."/>
            <person name="Glavina Del Rio T."/>
            <person name="Copeland A."/>
            <person name="Tice H."/>
            <person name="Cheng J.-F."/>
            <person name="Lucas S."/>
            <person name="Nolan M."/>
            <person name="Bruce D."/>
            <person name="Goodwin L."/>
            <person name="Pitluck S."/>
            <person name="Ivanova N."/>
            <person name="Mavromatis K."/>
            <person name="Ovchinnikova G."/>
            <person name="Pati A."/>
            <person name="Chen A."/>
            <person name="Palaniappan K."/>
            <person name="Land M."/>
            <person name="Hauser L."/>
            <person name="Chang Y.-J."/>
            <person name="Jeffries C.D."/>
            <person name="Chain P."/>
            <person name="Brettin T."/>
            <person name="Detter J.C."/>
            <person name="Schuetze A."/>
            <person name="Rohde M."/>
            <person name="Tindall B.J."/>
            <person name="Goeker M."/>
            <person name="Bristow J."/>
            <person name="Eisen J.A."/>
            <person name="Markowitz V."/>
            <person name="Hugenholtz P."/>
            <person name="Kyrpides N.C."/>
            <person name="Klenk H.-P."/>
            <person name="Chen F."/>
        </authorList>
    </citation>
    <scope>NUCLEOTIDE SEQUENCE [LARGE SCALE GENOMIC DNA]</scope>
    <source>
        <strain evidence="4">ATCC 33905 / DSM 74 / LMG 10896 / Claus 1</strain>
    </source>
</reference>
<protein>
    <submittedName>
        <fullName evidence="3">Amidohydrolase</fullName>
        <ecNumber evidence="3">3.5.1.32</ecNumber>
    </submittedName>
</protein>
<name>D2QCG1_SPILD</name>
<keyword evidence="1 3" id="KW-0378">Hydrolase</keyword>
<gene>
    <name evidence="3" type="ordered locus">Slin_0207</name>
</gene>
<dbReference type="Pfam" id="PF07687">
    <property type="entry name" value="M20_dimer"/>
    <property type="match status" value="1"/>
</dbReference>
<dbReference type="SUPFAM" id="SSF53187">
    <property type="entry name" value="Zn-dependent exopeptidases"/>
    <property type="match status" value="1"/>
</dbReference>
<dbReference type="Gene3D" id="3.40.630.10">
    <property type="entry name" value="Zn peptidases"/>
    <property type="match status" value="1"/>
</dbReference>
<sequence>MQKYVNPVDHAGLISNCLLSYQRKLKLTNSMNRYQLCGRVLLLGGLTVQTAFGQTGTVNARMDKTAESLEKKVVAWRRDLHQHPELGNREFQTAAKIAAHLQSLGMEVKTGVGKTGVVGLLKGGKPGPVVALRADMDGLPVTERVDLPFKSDARTEYNGQQTGVMHACGHDTHVAMLMGAAEVLASVRNDLRGTVKFIFQPAEEGAPAGEEGGAYLMIKEGVLENPKVDAIFGLHINSQTEVGTIKYRPGATMAAVDEYAIKIKGKQTHGAAPWSGVDPIVTAAQVVMGLQTIVSRNLTLTDNAAVVTVGALHSGIRQNIIPEDANMIGTIRTFSPEAQQLVHRRINEIATNIAESAGAKADVKINVMYPVTYNDPKLTDQMAPTLEALAGKNNVKLTPAQTGAEDFSFFQQKVPGFFYFLGGMTKGKKVEEAAPHHTPDFQIDESCFVLGMKSLCHLTVDYMELANKGVAVKELTASGK</sequence>
<dbReference type="SUPFAM" id="SSF55031">
    <property type="entry name" value="Bacterial exopeptidase dimerisation domain"/>
    <property type="match status" value="1"/>
</dbReference>
<dbReference type="InterPro" id="IPR002933">
    <property type="entry name" value="Peptidase_M20"/>
</dbReference>
<dbReference type="EMBL" id="CP001769">
    <property type="protein sequence ID" value="ADB36272.1"/>
    <property type="molecule type" value="Genomic_DNA"/>
</dbReference>
<dbReference type="GO" id="GO:0019877">
    <property type="term" value="P:diaminopimelate biosynthetic process"/>
    <property type="evidence" value="ECO:0007669"/>
    <property type="project" value="UniProtKB-ARBA"/>
</dbReference>
<dbReference type="Proteomes" id="UP000002028">
    <property type="component" value="Chromosome"/>
</dbReference>
<dbReference type="Gene3D" id="3.30.70.360">
    <property type="match status" value="1"/>
</dbReference>
<organism evidence="3 4">
    <name type="scientific">Spirosoma linguale (strain ATCC 33905 / DSM 74 / LMG 10896 / Claus 1)</name>
    <dbReference type="NCBI Taxonomy" id="504472"/>
    <lineage>
        <taxon>Bacteria</taxon>
        <taxon>Pseudomonadati</taxon>
        <taxon>Bacteroidota</taxon>
        <taxon>Cytophagia</taxon>
        <taxon>Cytophagales</taxon>
        <taxon>Cytophagaceae</taxon>
        <taxon>Spirosoma</taxon>
    </lineage>
</organism>
<dbReference type="KEGG" id="sli:Slin_0207"/>
<evidence type="ECO:0000313" key="3">
    <source>
        <dbReference type="EMBL" id="ADB36272.1"/>
    </source>
</evidence>
<accession>D2QCG1</accession>
<evidence type="ECO:0000259" key="2">
    <source>
        <dbReference type="Pfam" id="PF07687"/>
    </source>
</evidence>
<keyword evidence="4" id="KW-1185">Reference proteome</keyword>
<evidence type="ECO:0000313" key="4">
    <source>
        <dbReference type="Proteomes" id="UP000002028"/>
    </source>
</evidence>
<evidence type="ECO:0000256" key="1">
    <source>
        <dbReference type="ARBA" id="ARBA00022801"/>
    </source>
</evidence>
<dbReference type="HOGENOM" id="CLU_023257_0_1_10"/>
<dbReference type="NCBIfam" id="TIGR01891">
    <property type="entry name" value="amidohydrolases"/>
    <property type="match status" value="1"/>
</dbReference>
<dbReference type="PANTHER" id="PTHR11014:SF63">
    <property type="entry name" value="METALLOPEPTIDASE, PUTATIVE (AFU_ORTHOLOGUE AFUA_6G09600)-RELATED"/>
    <property type="match status" value="1"/>
</dbReference>
<dbReference type="Pfam" id="PF01546">
    <property type="entry name" value="Peptidase_M20"/>
    <property type="match status" value="1"/>
</dbReference>
<proteinExistence type="predicted"/>
<dbReference type="GO" id="GO:0047980">
    <property type="term" value="F:hippurate hydrolase activity"/>
    <property type="evidence" value="ECO:0007669"/>
    <property type="project" value="UniProtKB-EC"/>
</dbReference>
<dbReference type="InterPro" id="IPR036264">
    <property type="entry name" value="Bact_exopeptidase_dim_dom"/>
</dbReference>
<dbReference type="EC" id="3.5.1.32" evidence="3"/>
<dbReference type="GO" id="GO:0050118">
    <property type="term" value="F:N-acetyldiaminopimelate deacetylase activity"/>
    <property type="evidence" value="ECO:0007669"/>
    <property type="project" value="UniProtKB-ARBA"/>
</dbReference>
<dbReference type="InterPro" id="IPR017439">
    <property type="entry name" value="Amidohydrolase"/>
</dbReference>
<dbReference type="FunFam" id="3.30.70.360:FF:000001">
    <property type="entry name" value="N-acetyldiaminopimelate deacetylase"/>
    <property type="match status" value="1"/>
</dbReference>
<dbReference type="PANTHER" id="PTHR11014">
    <property type="entry name" value="PEPTIDASE M20 FAMILY MEMBER"/>
    <property type="match status" value="1"/>
</dbReference>
<feature type="domain" description="Peptidase M20 dimerisation" evidence="2">
    <location>
        <begin position="259"/>
        <end position="354"/>
    </location>
</feature>